<dbReference type="EMBL" id="CAJNOJ010000577">
    <property type="protein sequence ID" value="CAF1488849.1"/>
    <property type="molecule type" value="Genomic_DNA"/>
</dbReference>
<feature type="domain" description="PiggyBac transposable element-derived protein" evidence="3">
    <location>
        <begin position="80"/>
        <end position="373"/>
    </location>
</feature>
<evidence type="ECO:0000259" key="3">
    <source>
        <dbReference type="Pfam" id="PF13843"/>
    </source>
</evidence>
<dbReference type="Pfam" id="PF13843">
    <property type="entry name" value="DDE_Tnp_1_7"/>
    <property type="match status" value="1"/>
</dbReference>
<dbReference type="InterPro" id="IPR015915">
    <property type="entry name" value="Kelch-typ_b-propeller"/>
</dbReference>
<keyword evidence="1" id="KW-0880">Kelch repeat</keyword>
<evidence type="ECO:0000313" key="4">
    <source>
        <dbReference type="EMBL" id="CAF0882767.1"/>
    </source>
</evidence>
<reference evidence="5" key="1">
    <citation type="submission" date="2021-02" db="EMBL/GenBank/DDBJ databases">
        <authorList>
            <person name="Nowell W R."/>
        </authorList>
    </citation>
    <scope>NUCLEOTIDE SEQUENCE</scope>
</reference>
<evidence type="ECO:0000313" key="6">
    <source>
        <dbReference type="Proteomes" id="UP000663828"/>
    </source>
</evidence>
<dbReference type="InterPro" id="IPR011043">
    <property type="entry name" value="Gal_Oxase/kelch_b-propeller"/>
</dbReference>
<accession>A0A815S960</accession>
<dbReference type="InterPro" id="IPR037293">
    <property type="entry name" value="Gal_Oxidase_central_sf"/>
</dbReference>
<evidence type="ECO:0000313" key="7">
    <source>
        <dbReference type="Proteomes" id="UP000663852"/>
    </source>
</evidence>
<dbReference type="Proteomes" id="UP000663852">
    <property type="component" value="Unassembled WGS sequence"/>
</dbReference>
<name>A0A815S960_ADIRI</name>
<feature type="region of interest" description="Disordered" evidence="2">
    <location>
        <begin position="1"/>
        <end position="27"/>
    </location>
</feature>
<dbReference type="Proteomes" id="UP000663828">
    <property type="component" value="Unassembled WGS sequence"/>
</dbReference>
<keyword evidence="6" id="KW-1185">Reference proteome</keyword>
<evidence type="ECO:0000256" key="1">
    <source>
        <dbReference type="ARBA" id="ARBA00022441"/>
    </source>
</evidence>
<dbReference type="InterPro" id="IPR029526">
    <property type="entry name" value="PGBD"/>
</dbReference>
<dbReference type="InterPro" id="IPR006652">
    <property type="entry name" value="Kelch_1"/>
</dbReference>
<dbReference type="Gene3D" id="2.120.10.80">
    <property type="entry name" value="Kelch-type beta propeller"/>
    <property type="match status" value="1"/>
</dbReference>
<dbReference type="EMBL" id="CAJNOR010000333">
    <property type="protein sequence ID" value="CAF0882767.1"/>
    <property type="molecule type" value="Genomic_DNA"/>
</dbReference>
<organism evidence="5 7">
    <name type="scientific">Adineta ricciae</name>
    <name type="common">Rotifer</name>
    <dbReference type="NCBI Taxonomy" id="249248"/>
    <lineage>
        <taxon>Eukaryota</taxon>
        <taxon>Metazoa</taxon>
        <taxon>Spiralia</taxon>
        <taxon>Gnathifera</taxon>
        <taxon>Rotifera</taxon>
        <taxon>Eurotatoria</taxon>
        <taxon>Bdelloidea</taxon>
        <taxon>Adinetida</taxon>
        <taxon>Adinetidae</taxon>
        <taxon>Adineta</taxon>
    </lineage>
</organism>
<dbReference type="PANTHER" id="PTHR46599:SF3">
    <property type="entry name" value="PIGGYBAC TRANSPOSABLE ELEMENT-DERIVED PROTEIN 4"/>
    <property type="match status" value="1"/>
</dbReference>
<dbReference type="Gene3D" id="2.130.10.80">
    <property type="entry name" value="Galactose oxidase/kelch, beta-propeller"/>
    <property type="match status" value="3"/>
</dbReference>
<dbReference type="Pfam" id="PF01344">
    <property type="entry name" value="Kelch_1"/>
    <property type="match status" value="1"/>
</dbReference>
<sequence length="789" mass="87421">MEPFEKDESDDNSDNSSSNEVSDESDFDFDYDDLIDDLDELRISSEYSTDNEMDVDSIIENSMIDVDSGFTTISCTDVTPFLVFNNIFTKEIFNLIVDQTNIYAKQKKRRRSQNSIDLWEDVTTKYIESFLGIIIVMAINSLPSMKHYWSKDNIFHNSFISSVMSRNRFLQIFYNLHLADNSLEPKRESTNYSKIYKIKNFTEMLLMNFQNNYKFGRYGTIDETMVKFKGRSSQKQYIPLKPIKRGYKIWCLCDSITSYLFNCRIYLGKEGTSVNESLLGERVVLTLIADHRFEGKQLYFDNFFTSLPLLEKLRRRRIYATGTIRSDRVGIPRQFALKEKMERGQTTLSPNYSCLKNNADVEFTLSISAHSASNPSSSCSVQQCNITTFDSSNCRRSPTPCFYYYTINNSSYCAPAIQCSLLELCDNVTNSCSSYDSICIVNSCCSPSAVCLPLLTTKFCLQGWALTGSMNSARTYHTASLLPDGKVLAAGGYNSFAYVNSAELYDPSTGSWTLTGSLNNGRDSHTASILLNGKILVTGGFNGVFVKGSEIYDPSTGIWTSVRSMNVARTFHAASILSDGKVLVSGGQNFDGYLNTAELYDPLTDTWTWTGNMSSIRHHHTSSILSNGKVLVIGGQNSGTSSYSAELYDPSTGSWTTTGSMNTARSGHTASVLFNGKLLVAGGANGLIQDSAELYDTSTGIWTLTGNMNAARNLHTASVLSNGKVLAVGGYNYSYLNSAELYDPSTGSWTLTGSLNNGRDYHTASILSDEKILIAGGSNGSALNIAELY</sequence>
<gene>
    <name evidence="5" type="ORF">EDS130_LOCUS41895</name>
    <name evidence="4" type="ORF">XAT740_LOCUS7090</name>
</gene>
<dbReference type="SUPFAM" id="SSF50965">
    <property type="entry name" value="Galactose oxidase, central domain"/>
    <property type="match status" value="2"/>
</dbReference>
<dbReference type="AlphaFoldDB" id="A0A815S960"/>
<evidence type="ECO:0000256" key="2">
    <source>
        <dbReference type="SAM" id="MobiDB-lite"/>
    </source>
</evidence>
<evidence type="ECO:0000313" key="5">
    <source>
        <dbReference type="EMBL" id="CAF1488849.1"/>
    </source>
</evidence>
<dbReference type="OrthoDB" id="118105at2759"/>
<comment type="caution">
    <text evidence="5">The sequence shown here is derived from an EMBL/GenBank/DDBJ whole genome shotgun (WGS) entry which is preliminary data.</text>
</comment>
<dbReference type="SMART" id="SM00612">
    <property type="entry name" value="Kelch"/>
    <property type="match status" value="6"/>
</dbReference>
<proteinExistence type="predicted"/>
<protein>
    <recommendedName>
        <fullName evidence="3">PiggyBac transposable element-derived protein domain-containing protein</fullName>
    </recommendedName>
</protein>
<dbReference type="PANTHER" id="PTHR46599">
    <property type="entry name" value="PIGGYBAC TRANSPOSABLE ELEMENT-DERIVED PROTEIN 4"/>
    <property type="match status" value="1"/>
</dbReference>
<dbReference type="Pfam" id="PF24681">
    <property type="entry name" value="Kelch_KLHDC2_KLHL20_DRC7"/>
    <property type="match status" value="1"/>
</dbReference>